<dbReference type="Proteomes" id="UP000199400">
    <property type="component" value="Unassembled WGS sequence"/>
</dbReference>
<dbReference type="Gene3D" id="1.10.10.10">
    <property type="entry name" value="Winged helix-like DNA-binding domain superfamily/Winged helix DNA-binding domain"/>
    <property type="match status" value="2"/>
</dbReference>
<feature type="region of interest" description="Disordered" evidence="1">
    <location>
        <begin position="165"/>
        <end position="190"/>
    </location>
</feature>
<accession>A0A1I2HEY1</accession>
<sequence length="263" mass="28010">MSILHRLRSDLQRSVAEHQAMLLAQVLRQRFSELTLGDLREILTSPLGRGLDNLKLAELSQNAGPSDAGKPGGKAGKRGGGRASRADASVPARSGRSPSATSSDYVSSIVEMLQAAGTGLTSGELRAKLGGSPSTMYRAVTELIKAGKVRSEGKPARYSWIPGAQYEVADDDDDDAASLPPPSKRGRPPVVSARTLEGRANYDAAVMNLLQQTNGWIGASQLRAHVGGSDNQVRIALHRLVASGQVTRRGERNSTEYRVTSRT</sequence>
<feature type="region of interest" description="Disordered" evidence="1">
    <location>
        <begin position="62"/>
        <end position="104"/>
    </location>
</feature>
<dbReference type="InterPro" id="IPR036390">
    <property type="entry name" value="WH_DNA-bd_sf"/>
</dbReference>
<proteinExistence type="predicted"/>
<organism evidence="2 3">
    <name type="scientific">Nannocystis exedens</name>
    <dbReference type="NCBI Taxonomy" id="54"/>
    <lineage>
        <taxon>Bacteria</taxon>
        <taxon>Pseudomonadati</taxon>
        <taxon>Myxococcota</taxon>
        <taxon>Polyangia</taxon>
        <taxon>Nannocystales</taxon>
        <taxon>Nannocystaceae</taxon>
        <taxon>Nannocystis</taxon>
    </lineage>
</organism>
<dbReference type="InterPro" id="IPR036388">
    <property type="entry name" value="WH-like_DNA-bd_sf"/>
</dbReference>
<gene>
    <name evidence="2" type="ORF">SAMN02745121_07901</name>
</gene>
<dbReference type="RefSeq" id="WP_100793457.1">
    <property type="nucleotide sequence ID" value="NZ_FOMX01000041.1"/>
</dbReference>
<dbReference type="SUPFAM" id="SSF46785">
    <property type="entry name" value="Winged helix' DNA-binding domain"/>
    <property type="match status" value="2"/>
</dbReference>
<evidence type="ECO:0000256" key="1">
    <source>
        <dbReference type="SAM" id="MobiDB-lite"/>
    </source>
</evidence>
<protein>
    <submittedName>
        <fullName evidence="2">Uncharacterized protein</fullName>
    </submittedName>
</protein>
<keyword evidence="3" id="KW-1185">Reference proteome</keyword>
<name>A0A1I2HEY1_9BACT</name>
<dbReference type="EMBL" id="FOMX01000041">
    <property type="protein sequence ID" value="SFF27953.1"/>
    <property type="molecule type" value="Genomic_DNA"/>
</dbReference>
<dbReference type="AlphaFoldDB" id="A0A1I2HEY1"/>
<reference evidence="3" key="1">
    <citation type="submission" date="2016-10" db="EMBL/GenBank/DDBJ databases">
        <authorList>
            <person name="Varghese N."/>
            <person name="Submissions S."/>
        </authorList>
    </citation>
    <scope>NUCLEOTIDE SEQUENCE [LARGE SCALE GENOMIC DNA]</scope>
    <source>
        <strain evidence="3">ATCC 25963</strain>
    </source>
</reference>
<evidence type="ECO:0000313" key="3">
    <source>
        <dbReference type="Proteomes" id="UP000199400"/>
    </source>
</evidence>
<evidence type="ECO:0000313" key="2">
    <source>
        <dbReference type="EMBL" id="SFF27953.1"/>
    </source>
</evidence>